<evidence type="ECO:0000313" key="6">
    <source>
        <dbReference type="Proteomes" id="UP001305779"/>
    </source>
</evidence>
<accession>A0ABR0E512</accession>
<name>A0ABR0E512_ZASCE</name>
<keyword evidence="2" id="KW-0863">Zinc-finger</keyword>
<sequence length="169" mass="18811">MMGVAQTDDSTGGVGQAFQAQHEAAVHWTSCKGCQAYSVRGTLFACMVCPGFDLCENCNHNRIATQTHQHRFDFFYCPRSCNSAPSSQGHYIPINYQSQNDYQGGSAEQQLAQNQAAYSEAEQKEMLHQTLVNQEQQQGLYDNNVAAQQYGAMYGDRKRDRVAALIGLR</sequence>
<dbReference type="Proteomes" id="UP001305779">
    <property type="component" value="Unassembled WGS sequence"/>
</dbReference>
<dbReference type="EMBL" id="JAXOVC010000010">
    <property type="protein sequence ID" value="KAK4496455.1"/>
    <property type="molecule type" value="Genomic_DNA"/>
</dbReference>
<organism evidence="5 6">
    <name type="scientific">Zasmidium cellare</name>
    <name type="common">Wine cellar mold</name>
    <name type="synonym">Racodium cellare</name>
    <dbReference type="NCBI Taxonomy" id="395010"/>
    <lineage>
        <taxon>Eukaryota</taxon>
        <taxon>Fungi</taxon>
        <taxon>Dikarya</taxon>
        <taxon>Ascomycota</taxon>
        <taxon>Pezizomycotina</taxon>
        <taxon>Dothideomycetes</taxon>
        <taxon>Dothideomycetidae</taxon>
        <taxon>Mycosphaerellales</taxon>
        <taxon>Mycosphaerellaceae</taxon>
        <taxon>Zasmidium</taxon>
    </lineage>
</organism>
<feature type="domain" description="ZZ-type" evidence="4">
    <location>
        <begin position="29"/>
        <end position="69"/>
    </location>
</feature>
<keyword evidence="3" id="KW-0862">Zinc</keyword>
<proteinExistence type="predicted"/>
<protein>
    <recommendedName>
        <fullName evidence="4">ZZ-type domain-containing protein</fullName>
    </recommendedName>
</protein>
<reference evidence="5 6" key="1">
    <citation type="journal article" date="2023" name="G3 (Bethesda)">
        <title>A chromosome-level genome assembly of Zasmidium syzygii isolated from banana leaves.</title>
        <authorList>
            <person name="van Westerhoven A.C."/>
            <person name="Mehrabi R."/>
            <person name="Talebi R."/>
            <person name="Steentjes M.B.F."/>
            <person name="Corcolon B."/>
            <person name="Chong P.A."/>
            <person name="Kema G.H.J."/>
            <person name="Seidl M.F."/>
        </authorList>
    </citation>
    <scope>NUCLEOTIDE SEQUENCE [LARGE SCALE GENOMIC DNA]</scope>
    <source>
        <strain evidence="5 6">P124</strain>
    </source>
</reference>
<comment type="caution">
    <text evidence="5">The sequence shown here is derived from an EMBL/GenBank/DDBJ whole genome shotgun (WGS) entry which is preliminary data.</text>
</comment>
<evidence type="ECO:0000313" key="5">
    <source>
        <dbReference type="EMBL" id="KAK4496455.1"/>
    </source>
</evidence>
<evidence type="ECO:0000256" key="3">
    <source>
        <dbReference type="ARBA" id="ARBA00022833"/>
    </source>
</evidence>
<dbReference type="Gene3D" id="3.30.60.90">
    <property type="match status" value="1"/>
</dbReference>
<keyword evidence="6" id="KW-1185">Reference proteome</keyword>
<dbReference type="InterPro" id="IPR000433">
    <property type="entry name" value="Znf_ZZ"/>
</dbReference>
<keyword evidence="1" id="KW-0479">Metal-binding</keyword>
<dbReference type="Pfam" id="PF00569">
    <property type="entry name" value="ZZ"/>
    <property type="match status" value="1"/>
</dbReference>
<dbReference type="SUPFAM" id="SSF57850">
    <property type="entry name" value="RING/U-box"/>
    <property type="match status" value="1"/>
</dbReference>
<evidence type="ECO:0000256" key="1">
    <source>
        <dbReference type="ARBA" id="ARBA00022723"/>
    </source>
</evidence>
<gene>
    <name evidence="5" type="ORF">PRZ48_012435</name>
</gene>
<dbReference type="InterPro" id="IPR043145">
    <property type="entry name" value="Znf_ZZ_sf"/>
</dbReference>
<evidence type="ECO:0000256" key="2">
    <source>
        <dbReference type="ARBA" id="ARBA00022771"/>
    </source>
</evidence>
<evidence type="ECO:0000259" key="4">
    <source>
        <dbReference type="Pfam" id="PF00569"/>
    </source>
</evidence>